<protein>
    <submittedName>
        <fullName evidence="5">Uncharacterized protein</fullName>
    </submittedName>
</protein>
<geneLocation type="mitochondrion" evidence="6"/>
<keyword evidence="4" id="KW-0732">Signal</keyword>
<keyword evidence="3" id="KW-0812">Transmembrane</keyword>
<keyword evidence="3" id="KW-0472">Membrane</keyword>
<proteinExistence type="predicted"/>
<keyword evidence="3" id="KW-1133">Transmembrane helix</keyword>
<keyword evidence="7" id="KW-1185">Reference proteome</keyword>
<keyword evidence="1" id="KW-0175">Coiled coil</keyword>
<feature type="transmembrane region" description="Helical" evidence="3">
    <location>
        <begin position="405"/>
        <end position="423"/>
    </location>
</feature>
<reference evidence="6 8" key="2">
    <citation type="submission" date="2018-03" db="EMBL/GenBank/DDBJ databases">
        <authorList>
            <person name="Fogelqvist J."/>
        </authorList>
    </citation>
    <scope>NUCLEOTIDE SEQUENCE [LARGE SCALE GENOMIC DNA]</scope>
</reference>
<reference evidence="5 7" key="1">
    <citation type="submission" date="2015-02" db="EMBL/GenBank/DDBJ databases">
        <authorList>
            <person name="Chooi Y.-H."/>
        </authorList>
    </citation>
    <scope>NUCLEOTIDE SEQUENCE [LARGE SCALE GENOMIC DNA]</scope>
    <source>
        <strain evidence="5">E3</strain>
    </source>
</reference>
<name>A0A0G4IXR4_PLABS</name>
<organism evidence="5 7">
    <name type="scientific">Plasmodiophora brassicae</name>
    <name type="common">Clubroot disease agent</name>
    <dbReference type="NCBI Taxonomy" id="37360"/>
    <lineage>
        <taxon>Eukaryota</taxon>
        <taxon>Sar</taxon>
        <taxon>Rhizaria</taxon>
        <taxon>Endomyxa</taxon>
        <taxon>Phytomyxea</taxon>
        <taxon>Plasmodiophorida</taxon>
        <taxon>Plasmodiophoridae</taxon>
        <taxon>Plasmodiophora</taxon>
    </lineage>
</organism>
<dbReference type="Proteomes" id="UP000290189">
    <property type="component" value="Unassembled WGS sequence"/>
</dbReference>
<keyword evidence="6" id="KW-0496">Mitochondrion</keyword>
<evidence type="ECO:0000256" key="1">
    <source>
        <dbReference type="SAM" id="Coils"/>
    </source>
</evidence>
<evidence type="ECO:0000256" key="4">
    <source>
        <dbReference type="SAM" id="SignalP"/>
    </source>
</evidence>
<gene>
    <name evidence="5" type="ORF">PBRA_007832</name>
    <name evidence="6" type="ORF">PLBR_LOCUS7437</name>
</gene>
<feature type="chain" id="PRO_5036293177" evidence="4">
    <location>
        <begin position="21"/>
        <end position="424"/>
    </location>
</feature>
<dbReference type="EMBL" id="CDSF01000097">
    <property type="protein sequence ID" value="CEP00098.1"/>
    <property type="molecule type" value="Genomic_DNA"/>
</dbReference>
<evidence type="ECO:0000256" key="2">
    <source>
        <dbReference type="SAM" id="MobiDB-lite"/>
    </source>
</evidence>
<feature type="coiled-coil region" evidence="1">
    <location>
        <begin position="36"/>
        <end position="70"/>
    </location>
</feature>
<feature type="compositionally biased region" description="Basic and acidic residues" evidence="2">
    <location>
        <begin position="243"/>
        <end position="257"/>
    </location>
</feature>
<feature type="region of interest" description="Disordered" evidence="2">
    <location>
        <begin position="243"/>
        <end position="269"/>
    </location>
</feature>
<dbReference type="Proteomes" id="UP000039324">
    <property type="component" value="Unassembled WGS sequence"/>
</dbReference>
<feature type="signal peptide" evidence="4">
    <location>
        <begin position="1"/>
        <end position="20"/>
    </location>
</feature>
<evidence type="ECO:0000256" key="3">
    <source>
        <dbReference type="SAM" id="Phobius"/>
    </source>
</evidence>
<sequence>MSRAAASIVVVFVVAVLAMAADNLTGEEGGAASKEARELEQKLELTIAAKKNKLEEIRKATDKIEEFDQVHKNVFTEAVRCGNHVRMITLLKNPSAITHNLKTGKETIERSRRIPQDVKDRMVAMIEEYAKLHNNEIAQELEKKIAAMNTKLKEFHEAIDAMVELSQDHKDQLKNQLKAGASRGEFMKVLNSLTVQLKVATTEDGGDKDDEEQERIQLNLGEFKRGLLLMFEEVDKQYGEIARIKERQQPKKEDLRNPRRVPVPGQSGGSMTAIGATALSGAAVLGAGTIGYHAVKESSLKKGWNKVIGYLRKPDLSKVPAGAVPSPEPRSTPMTVGKVAGAAAAATAAITGAGTLGYFAYRENGLAKGWNKAVEKTKKVANTGLQTLGLQKKPVQTPPETTSSATGAIVSVGAVVACAFAALA</sequence>
<evidence type="ECO:0000313" key="6">
    <source>
        <dbReference type="EMBL" id="SPR00222.1"/>
    </source>
</evidence>
<evidence type="ECO:0000313" key="7">
    <source>
        <dbReference type="Proteomes" id="UP000039324"/>
    </source>
</evidence>
<accession>A0A0G4IXR4</accession>
<evidence type="ECO:0000313" key="5">
    <source>
        <dbReference type="EMBL" id="CEP00098.1"/>
    </source>
</evidence>
<dbReference type="AlphaFoldDB" id="A0A0G4IXR4"/>
<evidence type="ECO:0000313" key="8">
    <source>
        <dbReference type="Proteomes" id="UP000290189"/>
    </source>
</evidence>
<dbReference type="EMBL" id="OVEO01000013">
    <property type="protein sequence ID" value="SPR00222.1"/>
    <property type="molecule type" value="Genomic_DNA"/>
</dbReference>